<dbReference type="SUPFAM" id="SSF160544">
    <property type="entry name" value="EscU C-terminal domain-like"/>
    <property type="match status" value="1"/>
</dbReference>
<keyword evidence="5" id="KW-0812">Transmembrane</keyword>
<feature type="transmembrane region" description="Helical" evidence="5">
    <location>
        <begin position="189"/>
        <end position="207"/>
    </location>
</feature>
<dbReference type="PANTHER" id="PTHR30531:SF12">
    <property type="entry name" value="FLAGELLAR BIOSYNTHETIC PROTEIN FLHB"/>
    <property type="match status" value="1"/>
</dbReference>
<dbReference type="InterPro" id="IPR029025">
    <property type="entry name" value="T3SS_substrate_exporter_C"/>
</dbReference>
<protein>
    <recommendedName>
        <fullName evidence="2">Flagellar biosynthetic protein FlhB</fullName>
    </recommendedName>
</protein>
<dbReference type="PANTHER" id="PTHR30531">
    <property type="entry name" value="FLAGELLAR BIOSYNTHETIC PROTEIN FLHB"/>
    <property type="match status" value="1"/>
</dbReference>
<keyword evidence="3" id="KW-0813">Transport</keyword>
<proteinExistence type="inferred from homology"/>
<keyword evidence="5" id="KW-0472">Membrane</keyword>
<dbReference type="Proteomes" id="UP001528823">
    <property type="component" value="Unassembled WGS sequence"/>
</dbReference>
<dbReference type="EMBL" id="JAPMOU010000003">
    <property type="protein sequence ID" value="MDE1460939.1"/>
    <property type="molecule type" value="Genomic_DNA"/>
</dbReference>
<evidence type="ECO:0000313" key="6">
    <source>
        <dbReference type="EMBL" id="MDE1460939.1"/>
    </source>
</evidence>
<feature type="transmembrane region" description="Helical" evidence="5">
    <location>
        <begin position="84"/>
        <end position="114"/>
    </location>
</feature>
<evidence type="ECO:0000256" key="1">
    <source>
        <dbReference type="ARBA" id="ARBA00010690"/>
    </source>
</evidence>
<organism evidence="6 7">
    <name type="scientific">Spartinivicinus poritis</name>
    <dbReference type="NCBI Taxonomy" id="2994640"/>
    <lineage>
        <taxon>Bacteria</taxon>
        <taxon>Pseudomonadati</taxon>
        <taxon>Pseudomonadota</taxon>
        <taxon>Gammaproteobacteria</taxon>
        <taxon>Oceanospirillales</taxon>
        <taxon>Zooshikellaceae</taxon>
        <taxon>Spartinivicinus</taxon>
    </lineage>
</organism>
<dbReference type="RefSeq" id="WP_274687310.1">
    <property type="nucleotide sequence ID" value="NZ_JAPMOU010000003.1"/>
</dbReference>
<dbReference type="Pfam" id="PF01312">
    <property type="entry name" value="Bac_export_2"/>
    <property type="match status" value="1"/>
</dbReference>
<feature type="transmembrane region" description="Helical" evidence="5">
    <location>
        <begin position="139"/>
        <end position="161"/>
    </location>
</feature>
<accession>A0ABT5U3J8</accession>
<evidence type="ECO:0000256" key="5">
    <source>
        <dbReference type="SAM" id="Phobius"/>
    </source>
</evidence>
<evidence type="ECO:0000256" key="4">
    <source>
        <dbReference type="ARBA" id="ARBA00025078"/>
    </source>
</evidence>
<sequence length="339" mass="38530">MSDDSQEKSFEATDHKLDKAREKGQIPKSKEVSNFVIISCLLIYVFIFYASLNEKLTEFINIAADAKYGFLIKSESFLVVLSDIFWGFILPLYVLIILINLVISLGFSGFVFSFEPLKPKIKKINPVDNLKNIFKKKNLIEFLFNLIKTMLVAGIVTYIIMKYINDALNIIDCGKNCFWYLLQESLKEIIIAIVLMLAFYMIIDLLVQKKLFLKEMKMSQYELKQETKDTQGNPEVKSEIRRQSNELLNYGEIVGLSSANFVITDNSGVAVALSVKEDKVPVIVGKADKSSMQNMLSYGRNKNMKIVNNAKIAQELFDNLKVGEPIPISYLTSVVGYNE</sequence>
<dbReference type="PRINTS" id="PR00950">
    <property type="entry name" value="TYPE3IMSPROT"/>
</dbReference>
<keyword evidence="3" id="KW-0653">Protein transport</keyword>
<gene>
    <name evidence="6" type="ORF">ORQ98_03040</name>
</gene>
<dbReference type="InterPro" id="IPR006135">
    <property type="entry name" value="T3SS_substrate_exporter"/>
</dbReference>
<comment type="caution">
    <text evidence="6">The sequence shown here is derived from an EMBL/GenBank/DDBJ whole genome shotgun (WGS) entry which is preliminary data.</text>
</comment>
<feature type="transmembrane region" description="Helical" evidence="5">
    <location>
        <begin position="32"/>
        <end position="52"/>
    </location>
</feature>
<name>A0ABT5U3J8_9GAMM</name>
<evidence type="ECO:0000313" key="7">
    <source>
        <dbReference type="Proteomes" id="UP001528823"/>
    </source>
</evidence>
<evidence type="ECO:0000256" key="3">
    <source>
        <dbReference type="ARBA" id="ARBA00023225"/>
    </source>
</evidence>
<evidence type="ECO:0000256" key="2">
    <source>
        <dbReference type="ARBA" id="ARBA00021622"/>
    </source>
</evidence>
<reference evidence="6 7" key="1">
    <citation type="submission" date="2022-11" db="EMBL/GenBank/DDBJ databases">
        <title>Spartinivicinus poritis sp. nov., isolated from scleractinian coral Porites lutea.</title>
        <authorList>
            <person name="Zhang G."/>
            <person name="Cai L."/>
            <person name="Wei Q."/>
        </authorList>
    </citation>
    <scope>NUCLEOTIDE SEQUENCE [LARGE SCALE GENOMIC DNA]</scope>
    <source>
        <strain evidence="6 7">A2-2</strain>
    </source>
</reference>
<comment type="function">
    <text evidence="4">Required for formation of the rod structure in the basal body of the flagellar apparatus. Together with FliI and FliH, may constitute the export apparatus of flagellin.</text>
</comment>
<keyword evidence="3" id="KW-1006">Bacterial flagellum protein export</keyword>
<comment type="similarity">
    <text evidence="1">Belongs to the type III secretion exporter family.</text>
</comment>
<keyword evidence="7" id="KW-1185">Reference proteome</keyword>
<dbReference type="Gene3D" id="3.40.1690.10">
    <property type="entry name" value="secretion proteins EscU"/>
    <property type="match status" value="1"/>
</dbReference>
<keyword evidence="5" id="KW-1133">Transmembrane helix</keyword>